<accession>A0A816KDE5</accession>
<dbReference type="AlphaFoldDB" id="A0A816KDE5"/>
<organism evidence="2">
    <name type="scientific">Brassica napus</name>
    <name type="common">Rape</name>
    <dbReference type="NCBI Taxonomy" id="3708"/>
    <lineage>
        <taxon>Eukaryota</taxon>
        <taxon>Viridiplantae</taxon>
        <taxon>Streptophyta</taxon>
        <taxon>Embryophyta</taxon>
        <taxon>Tracheophyta</taxon>
        <taxon>Spermatophyta</taxon>
        <taxon>Magnoliopsida</taxon>
        <taxon>eudicotyledons</taxon>
        <taxon>Gunneridae</taxon>
        <taxon>Pentapetalae</taxon>
        <taxon>rosids</taxon>
        <taxon>malvids</taxon>
        <taxon>Brassicales</taxon>
        <taxon>Brassicaceae</taxon>
        <taxon>Brassiceae</taxon>
        <taxon>Brassica</taxon>
    </lineage>
</organism>
<sequence>LIPDDNLEDAKEEFKDFLFARFQGDAPPVGRIIGVINVVWARNGPRIFVHKIDDGSFLLKVTSARTRDILLSRHAWMIAGCPMFVAMWSPEFTLE</sequence>
<dbReference type="PANTHER" id="PTHR31286:SF154">
    <property type="entry name" value="CCHC-TYPE DOMAIN-CONTAINING PROTEIN"/>
    <property type="match status" value="1"/>
</dbReference>
<dbReference type="Pfam" id="PF14111">
    <property type="entry name" value="DUF4283"/>
    <property type="match status" value="1"/>
</dbReference>
<dbReference type="PANTHER" id="PTHR31286">
    <property type="entry name" value="GLYCINE-RICH CELL WALL STRUCTURAL PROTEIN 1.8-LIKE"/>
    <property type="match status" value="1"/>
</dbReference>
<protein>
    <submittedName>
        <fullName evidence="2">(rape) hypothetical protein</fullName>
    </submittedName>
</protein>
<dbReference type="InterPro" id="IPR040256">
    <property type="entry name" value="At4g02000-like"/>
</dbReference>
<evidence type="ECO:0000259" key="1">
    <source>
        <dbReference type="Pfam" id="PF14111"/>
    </source>
</evidence>
<feature type="non-terminal residue" evidence="2">
    <location>
        <position position="1"/>
    </location>
</feature>
<dbReference type="EMBL" id="HG994366">
    <property type="protein sequence ID" value="CAF1913259.1"/>
    <property type="molecule type" value="Genomic_DNA"/>
</dbReference>
<proteinExistence type="predicted"/>
<reference evidence="2" key="1">
    <citation type="submission" date="2021-01" db="EMBL/GenBank/DDBJ databases">
        <authorList>
            <consortium name="Genoscope - CEA"/>
            <person name="William W."/>
        </authorList>
    </citation>
    <scope>NUCLEOTIDE SEQUENCE</scope>
</reference>
<gene>
    <name evidence="2" type="ORF">DARMORV10_C02P34560.1</name>
</gene>
<name>A0A816KDE5_BRANA</name>
<evidence type="ECO:0000313" key="2">
    <source>
        <dbReference type="EMBL" id="CAF1913259.1"/>
    </source>
</evidence>
<dbReference type="InterPro" id="IPR025558">
    <property type="entry name" value="DUF4283"/>
</dbReference>
<feature type="domain" description="DUF4283" evidence="1">
    <location>
        <begin position="11"/>
        <end position="94"/>
    </location>
</feature>
<dbReference type="Proteomes" id="UP001295469">
    <property type="component" value="Chromosome C02"/>
</dbReference>